<gene>
    <name evidence="2" type="ORF">E6C50_07075</name>
</gene>
<evidence type="ECO:0000313" key="2">
    <source>
        <dbReference type="EMBL" id="THF51517.1"/>
    </source>
</evidence>
<protein>
    <recommendedName>
        <fullName evidence="4">DUF4919 domain-containing protein</fullName>
    </recommendedName>
</protein>
<evidence type="ECO:0000313" key="3">
    <source>
        <dbReference type="Proteomes" id="UP000307507"/>
    </source>
</evidence>
<dbReference type="RefSeq" id="WP_136402502.1">
    <property type="nucleotide sequence ID" value="NZ_SSNZ01000002.1"/>
</dbReference>
<dbReference type="Proteomes" id="UP000307507">
    <property type="component" value="Unassembled WGS sequence"/>
</dbReference>
<comment type="caution">
    <text evidence="2">The sequence shown here is derived from an EMBL/GenBank/DDBJ whole genome shotgun (WGS) entry which is preliminary data.</text>
</comment>
<organism evidence="2 3">
    <name type="scientific">Flavobacterium supellecticarium</name>
    <dbReference type="NCBI Taxonomy" id="2565924"/>
    <lineage>
        <taxon>Bacteria</taxon>
        <taxon>Pseudomonadati</taxon>
        <taxon>Bacteroidota</taxon>
        <taxon>Flavobacteriia</taxon>
        <taxon>Flavobacteriales</taxon>
        <taxon>Flavobacteriaceae</taxon>
        <taxon>Flavobacterium</taxon>
    </lineage>
</organism>
<feature type="chain" id="PRO_5020418323" description="DUF4919 domain-containing protein" evidence="1">
    <location>
        <begin position="22"/>
        <end position="199"/>
    </location>
</feature>
<evidence type="ECO:0000256" key="1">
    <source>
        <dbReference type="SAM" id="SignalP"/>
    </source>
</evidence>
<dbReference type="AlphaFoldDB" id="A0A4S4A012"/>
<reference evidence="2 3" key="1">
    <citation type="submission" date="2019-04" db="EMBL/GenBank/DDBJ databases">
        <title>Flavobacterium sp. nov. isolated from construction timber.</title>
        <authorList>
            <person name="Lin S.-Y."/>
            <person name="Chang C.-T."/>
            <person name="Young C.-C."/>
        </authorList>
    </citation>
    <scope>NUCLEOTIDE SEQUENCE [LARGE SCALE GENOMIC DNA]</scope>
    <source>
        <strain evidence="2 3">CC-CTC003</strain>
    </source>
</reference>
<proteinExistence type="predicted"/>
<evidence type="ECO:0008006" key="4">
    <source>
        <dbReference type="Google" id="ProtNLM"/>
    </source>
</evidence>
<name>A0A4S4A012_9FLAO</name>
<keyword evidence="1" id="KW-0732">Signal</keyword>
<dbReference type="EMBL" id="SSNZ01000002">
    <property type="protein sequence ID" value="THF51517.1"/>
    <property type="molecule type" value="Genomic_DNA"/>
</dbReference>
<feature type="signal peptide" evidence="1">
    <location>
        <begin position="1"/>
        <end position="21"/>
    </location>
</feature>
<dbReference type="OrthoDB" id="1448270at2"/>
<accession>A0A4S4A012</accession>
<sequence length="199" mass="23047">MKRFCLILLLYIYSLSGYSQTITTENFEANFNTLLANMDKEDWEITEKLSSDLLRYADPKPNLDLEAKGLRYMYIYSVAGLLNEKKLSKEKALEKIKPLKGKEMIMRVLLFNSNCYINCVHLDKDRKDTFFSGVNNNAGTQIFSFEYVTIKNGISESEAELEGKYISLRGKLNEIFVEGTTLPHFKLFFTEGTYEFMPQ</sequence>
<keyword evidence="3" id="KW-1185">Reference proteome</keyword>